<dbReference type="Proteomes" id="UP000265140">
    <property type="component" value="Chromosome 1"/>
</dbReference>
<evidence type="ECO:0000256" key="1">
    <source>
        <dbReference type="SAM" id="Phobius"/>
    </source>
</evidence>
<reference evidence="2" key="2">
    <citation type="submission" date="2020-02" db="EMBL/GenBank/DDBJ databases">
        <title>Esox lucius (northern pike) genome, fEsoLuc1, primary haplotype.</title>
        <authorList>
            <person name="Myers G."/>
            <person name="Karagic N."/>
            <person name="Meyer A."/>
            <person name="Pippel M."/>
            <person name="Reichard M."/>
            <person name="Winkler S."/>
            <person name="Tracey A."/>
            <person name="Sims Y."/>
            <person name="Howe K."/>
            <person name="Rhie A."/>
            <person name="Formenti G."/>
            <person name="Durbin R."/>
            <person name="Fedrigo O."/>
            <person name="Jarvis E.D."/>
        </authorList>
    </citation>
    <scope>NUCLEOTIDE SEQUENCE [LARGE SCALE GENOMIC DNA]</scope>
</reference>
<dbReference type="Bgee" id="ENSELUG00000021664">
    <property type="expression patterns" value="Expressed in head kidney and 5 other cell types or tissues"/>
</dbReference>
<dbReference type="AlphaFoldDB" id="A0A3P8Z2R2"/>
<sequence length="112" mass="12519">MLIQLEEQDGHLPQVEVDEMLCLMGHVAAEVPPNNTVPCRVILFVKFLQGLKTGIYSNVLLYIVLLHGLGSTVHCILLHILRHVSILDYCLPVSHDACKQTKILSKAMQFSD</sequence>
<organism evidence="2 3">
    <name type="scientific">Esox lucius</name>
    <name type="common">Northern pike</name>
    <dbReference type="NCBI Taxonomy" id="8010"/>
    <lineage>
        <taxon>Eukaryota</taxon>
        <taxon>Metazoa</taxon>
        <taxon>Chordata</taxon>
        <taxon>Craniata</taxon>
        <taxon>Vertebrata</taxon>
        <taxon>Euteleostomi</taxon>
        <taxon>Actinopterygii</taxon>
        <taxon>Neopterygii</taxon>
        <taxon>Teleostei</taxon>
        <taxon>Protacanthopterygii</taxon>
        <taxon>Esociformes</taxon>
        <taxon>Esocidae</taxon>
        <taxon>Esox</taxon>
    </lineage>
</organism>
<dbReference type="PANTHER" id="PTHR48424:SF3">
    <property type="entry name" value="DYNEIN LIGHT CHAIN-RELATED"/>
    <property type="match status" value="1"/>
</dbReference>
<protein>
    <submittedName>
        <fullName evidence="2">Uncharacterized protein</fullName>
    </submittedName>
</protein>
<reference evidence="3" key="1">
    <citation type="journal article" date="2014" name="PLoS ONE">
        <title>The genome and linkage map of the northern pike (Esox lucius): conserved synteny revealed between the salmonid sister group and the Neoteleostei.</title>
        <authorList>
            <person name="Rondeau E.B."/>
            <person name="Minkley D.R."/>
            <person name="Leong J.S."/>
            <person name="Messmer A.M."/>
            <person name="Jantzen J.R."/>
            <person name="von Schalburg K.R."/>
            <person name="Lemon C."/>
            <person name="Bird N.H."/>
            <person name="Koop B.F."/>
        </authorList>
    </citation>
    <scope>NUCLEOTIDE SEQUENCE</scope>
</reference>
<keyword evidence="1" id="KW-0472">Membrane</keyword>
<dbReference type="STRING" id="8010.ENSELUP00000022753"/>
<reference evidence="2" key="3">
    <citation type="submission" date="2025-08" db="UniProtKB">
        <authorList>
            <consortium name="Ensembl"/>
        </authorList>
    </citation>
    <scope>IDENTIFICATION</scope>
</reference>
<dbReference type="Ensembl" id="ENSELUT00000033781.3">
    <property type="protein sequence ID" value="ENSELUP00000022753.1"/>
    <property type="gene ID" value="ENSELUG00000021664.3"/>
</dbReference>
<reference evidence="2" key="4">
    <citation type="submission" date="2025-09" db="UniProtKB">
        <authorList>
            <consortium name="Ensembl"/>
        </authorList>
    </citation>
    <scope>IDENTIFICATION</scope>
</reference>
<evidence type="ECO:0000313" key="2">
    <source>
        <dbReference type="Ensembl" id="ENSELUP00000022753.1"/>
    </source>
</evidence>
<accession>A0A3P8Z2R2</accession>
<keyword evidence="3" id="KW-1185">Reference proteome</keyword>
<dbReference type="OMA" id="VCCNILL"/>
<name>A0A3P8Z2R2_ESOLU</name>
<keyword evidence="1" id="KW-0812">Transmembrane</keyword>
<evidence type="ECO:0000313" key="3">
    <source>
        <dbReference type="Proteomes" id="UP000265140"/>
    </source>
</evidence>
<keyword evidence="1" id="KW-1133">Transmembrane helix</keyword>
<dbReference type="GeneTree" id="ENSGT00390000001618"/>
<proteinExistence type="predicted"/>
<feature type="transmembrane region" description="Helical" evidence="1">
    <location>
        <begin position="59"/>
        <end position="81"/>
    </location>
</feature>
<dbReference type="PANTHER" id="PTHR48424">
    <property type="entry name" value="DYNEIN LIGHT CHAIN-RELATED"/>
    <property type="match status" value="1"/>
</dbReference>
<dbReference type="InParanoid" id="A0A3P8Z2R2"/>